<dbReference type="Proteomes" id="UP000051820">
    <property type="component" value="Unassembled WGS sequence"/>
</dbReference>
<dbReference type="PATRIC" id="fig|1423807.3.peg.1448"/>
<accession>A0A0R1W3S2</accession>
<name>A0A0R1W3S2_9LACO</name>
<sequence length="71" mass="7987">MEMTMTIEKMICKHCGAEVPFGKYCSECGAKVCNDKGAKPYRTTFCVNCGAMTPDAKYCSRCGYKKNYQDF</sequence>
<organism evidence="1 2">
    <name type="scientific">Paucilactobacillus suebicus DSM 5007 = KCTC 3549</name>
    <dbReference type="NCBI Taxonomy" id="1423807"/>
    <lineage>
        <taxon>Bacteria</taxon>
        <taxon>Bacillati</taxon>
        <taxon>Bacillota</taxon>
        <taxon>Bacilli</taxon>
        <taxon>Lactobacillales</taxon>
        <taxon>Lactobacillaceae</taxon>
        <taxon>Paucilactobacillus</taxon>
    </lineage>
</organism>
<evidence type="ECO:0000313" key="2">
    <source>
        <dbReference type="Proteomes" id="UP000051820"/>
    </source>
</evidence>
<proteinExistence type="predicted"/>
<dbReference type="EMBL" id="AZGF01000030">
    <property type="protein sequence ID" value="KRM10217.1"/>
    <property type="molecule type" value="Genomic_DNA"/>
</dbReference>
<reference evidence="1 2" key="1">
    <citation type="journal article" date="2015" name="Genome Announc.">
        <title>Expanding the biotechnology potential of lactobacilli through comparative genomics of 213 strains and associated genera.</title>
        <authorList>
            <person name="Sun Z."/>
            <person name="Harris H.M."/>
            <person name="McCann A."/>
            <person name="Guo C."/>
            <person name="Argimon S."/>
            <person name="Zhang W."/>
            <person name="Yang X."/>
            <person name="Jeffery I.B."/>
            <person name="Cooney J.C."/>
            <person name="Kagawa T.F."/>
            <person name="Liu W."/>
            <person name="Song Y."/>
            <person name="Salvetti E."/>
            <person name="Wrobel A."/>
            <person name="Rasinkangas P."/>
            <person name="Parkhill J."/>
            <person name="Rea M.C."/>
            <person name="O'Sullivan O."/>
            <person name="Ritari J."/>
            <person name="Douillard F.P."/>
            <person name="Paul Ross R."/>
            <person name="Yang R."/>
            <person name="Briner A.E."/>
            <person name="Felis G.E."/>
            <person name="de Vos W.M."/>
            <person name="Barrangou R."/>
            <person name="Klaenhammer T.R."/>
            <person name="Caufield P.W."/>
            <person name="Cui Y."/>
            <person name="Zhang H."/>
            <person name="O'Toole P.W."/>
        </authorList>
    </citation>
    <scope>NUCLEOTIDE SEQUENCE [LARGE SCALE GENOMIC DNA]</scope>
    <source>
        <strain evidence="1 2">DSM 5007</strain>
    </source>
</reference>
<evidence type="ECO:0008006" key="3">
    <source>
        <dbReference type="Google" id="ProtNLM"/>
    </source>
</evidence>
<dbReference type="OrthoDB" id="2312136at2"/>
<protein>
    <recommendedName>
        <fullName evidence="3">DZANK-type domain-containing protein</fullName>
    </recommendedName>
</protein>
<dbReference type="AlphaFoldDB" id="A0A0R1W3S2"/>
<evidence type="ECO:0000313" key="1">
    <source>
        <dbReference type="EMBL" id="KRM10217.1"/>
    </source>
</evidence>
<gene>
    <name evidence="1" type="ORF">FD16_GL001421</name>
</gene>
<comment type="caution">
    <text evidence="1">The sequence shown here is derived from an EMBL/GenBank/DDBJ whole genome shotgun (WGS) entry which is preliminary data.</text>
</comment>
<keyword evidence="2" id="KW-1185">Reference proteome</keyword>
<dbReference type="RefSeq" id="WP_010621432.1">
    <property type="nucleotide sequence ID" value="NZ_AZGF01000030.1"/>
</dbReference>